<dbReference type="InterPro" id="IPR003960">
    <property type="entry name" value="ATPase_AAA_CS"/>
</dbReference>
<keyword evidence="2" id="KW-0175">Coiled coil</keyword>
<dbReference type="RefSeq" id="WP_341266699.1">
    <property type="nucleotide sequence ID" value="NZ_CP146843.1"/>
</dbReference>
<keyword evidence="3" id="KW-0472">Membrane</keyword>
<keyword evidence="3" id="KW-1133">Transmembrane helix</keyword>
<dbReference type="PROSITE" id="PS00674">
    <property type="entry name" value="AAA"/>
    <property type="match status" value="1"/>
</dbReference>
<dbReference type="InterPro" id="IPR027417">
    <property type="entry name" value="P-loop_NTPase"/>
</dbReference>
<dbReference type="GO" id="GO:0008233">
    <property type="term" value="F:peptidase activity"/>
    <property type="evidence" value="ECO:0007669"/>
    <property type="project" value="UniProtKB-KW"/>
</dbReference>
<dbReference type="SMART" id="SM00382">
    <property type="entry name" value="AAA"/>
    <property type="match status" value="1"/>
</dbReference>
<evidence type="ECO:0000259" key="4">
    <source>
        <dbReference type="SMART" id="SM00382"/>
    </source>
</evidence>
<evidence type="ECO:0000256" key="1">
    <source>
        <dbReference type="RuleBase" id="RU003651"/>
    </source>
</evidence>
<comment type="similarity">
    <text evidence="1">Belongs to the AAA ATPase family.</text>
</comment>
<dbReference type="GO" id="GO:0006508">
    <property type="term" value="P:proteolysis"/>
    <property type="evidence" value="ECO:0007669"/>
    <property type="project" value="UniProtKB-KW"/>
</dbReference>
<keyword evidence="1" id="KW-0547">Nucleotide-binding</keyword>
<protein>
    <submittedName>
        <fullName evidence="5">ATP-dependent Zn protease</fullName>
    </submittedName>
</protein>
<dbReference type="Proteomes" id="UP001484199">
    <property type="component" value="Chromosome"/>
</dbReference>
<evidence type="ECO:0000313" key="6">
    <source>
        <dbReference type="Proteomes" id="UP001484199"/>
    </source>
</evidence>
<keyword evidence="1" id="KW-0067">ATP-binding</keyword>
<evidence type="ECO:0000313" key="5">
    <source>
        <dbReference type="EMBL" id="WYY26290.1"/>
    </source>
</evidence>
<evidence type="ECO:0000256" key="3">
    <source>
        <dbReference type="SAM" id="Phobius"/>
    </source>
</evidence>
<dbReference type="PANTHER" id="PTHR23076">
    <property type="entry name" value="METALLOPROTEASE M41 FTSH"/>
    <property type="match status" value="1"/>
</dbReference>
<dbReference type="InterPro" id="IPR003593">
    <property type="entry name" value="AAA+_ATPase"/>
</dbReference>
<evidence type="ECO:0000256" key="2">
    <source>
        <dbReference type="SAM" id="Coils"/>
    </source>
</evidence>
<dbReference type="CDD" id="cd19481">
    <property type="entry name" value="RecA-like_protease"/>
    <property type="match status" value="1"/>
</dbReference>
<dbReference type="Gene3D" id="3.40.50.300">
    <property type="entry name" value="P-loop containing nucleotide triphosphate hydrolases"/>
    <property type="match status" value="1"/>
</dbReference>
<feature type="transmembrane region" description="Helical" evidence="3">
    <location>
        <begin position="7"/>
        <end position="28"/>
    </location>
</feature>
<dbReference type="Pfam" id="PF00004">
    <property type="entry name" value="AAA"/>
    <property type="match status" value="1"/>
</dbReference>
<keyword evidence="3" id="KW-0812">Transmembrane</keyword>
<proteinExistence type="inferred from homology"/>
<accession>A0ABZ2UBE2</accession>
<feature type="domain" description="AAA+ ATPase" evidence="4">
    <location>
        <begin position="305"/>
        <end position="440"/>
    </location>
</feature>
<keyword evidence="5" id="KW-0378">Hydrolase</keyword>
<keyword evidence="5" id="KW-0645">Protease</keyword>
<dbReference type="InterPro" id="IPR003959">
    <property type="entry name" value="ATPase_AAA_core"/>
</dbReference>
<name>A0ABZ2UBE2_ASHYP</name>
<sequence>MTLFNKIYFLFLGSLVGCILILGIYGFFKQKNTTLQEKQQQKETQQKIQEEGDALAQQLENLRQENQKKIDETDELKRKDDAYKQQIDLNIQRHSEINKLLVEKQKQKTDKEEALKNIPATDIEKKETLQKDLNSLNQEIEELKKEKNQLQTTADELLKQRNTLLQIQTVNEKQIREQNIIIDKTSKLAVLNEEITDLRDAMVYNEEEKEKISQLLTQENTNQEETKKLRNYRLFLDNQLISFDKRLQKILRDIANIQKNEIETIKKKPKTLDSVYGMEAEKEKFANILHYLKGEKNVLGYQNVKPMGILLYGPPGTGKNHLIETICGETGTHYIELEPSRLDKTYVGEGNEELEQIWQEAEEHDKAIIFIDEISGLANREDKNTSQTASNIINNLLTKLDGFKKSEKKIILMGATNHLEKIDSALRSRFQQEIAINSFNKEEIPGFLKYLILANNYRISYHTLNYLHTLVDKIPSIEEISEKDSDKEKIKKNEKKLFLIVIG</sequence>
<keyword evidence="6" id="KW-1185">Reference proteome</keyword>
<dbReference type="SUPFAM" id="SSF52540">
    <property type="entry name" value="P-loop containing nucleoside triphosphate hydrolases"/>
    <property type="match status" value="1"/>
</dbReference>
<dbReference type="EMBL" id="CP146843">
    <property type="protein sequence ID" value="WYY26290.1"/>
    <property type="molecule type" value="Genomic_DNA"/>
</dbReference>
<organism evidence="5 6">
    <name type="scientific">Ash yellows phytoplasma</name>
    <dbReference type="NCBI Taxonomy" id="35780"/>
    <lineage>
        <taxon>Bacteria</taxon>
        <taxon>Bacillati</taxon>
        <taxon>Mycoplasmatota</taxon>
        <taxon>Mollicutes</taxon>
        <taxon>Acholeplasmatales</taxon>
        <taxon>Acholeplasmataceae</taxon>
        <taxon>Candidatus Phytoplasma</taxon>
        <taxon>16SrVII (Ash yellows group)</taxon>
    </lineage>
</organism>
<dbReference type="PANTHER" id="PTHR23076:SF97">
    <property type="entry name" value="ATP-DEPENDENT ZINC METALLOPROTEASE YME1L1"/>
    <property type="match status" value="1"/>
</dbReference>
<feature type="coiled-coil region" evidence="2">
    <location>
        <begin position="31"/>
        <end position="163"/>
    </location>
</feature>
<gene>
    <name evidence="5" type="ORF">AshY1_01480</name>
</gene>
<reference evidence="5" key="1">
    <citation type="submission" date="2024-03" db="EMBL/GenBank/DDBJ databases">
        <title>The Complete Genome of 'Candidatus Phytoplasma fraxini' AshY1 from the Ash Yellows Group.</title>
        <authorList>
            <person name="Boehm J.W."/>
            <person name="Huettel B."/>
            <person name="Schneider B."/>
            <person name="Kube M."/>
        </authorList>
    </citation>
    <scope>NUCLEOTIDE SEQUENCE [LARGE SCALE GENOMIC DNA]</scope>
    <source>
        <strain evidence="5">AshY1</strain>
    </source>
</reference>
<dbReference type="PROSITE" id="PS51257">
    <property type="entry name" value="PROKAR_LIPOPROTEIN"/>
    <property type="match status" value="1"/>
</dbReference>